<keyword evidence="1" id="KW-0472">Membrane</keyword>
<feature type="transmembrane region" description="Helical" evidence="1">
    <location>
        <begin position="96"/>
        <end position="121"/>
    </location>
</feature>
<sequence>MRGVARAEWTKLWSLRSFRIPLLCTIGGTAALGALVSGAYRPGTEGQVDPVSIGLFGMSLATAVIAGLGIMSVTGEYSTGTIRSSMTAVPRRWPVLWCKAAVFGAVALGAFAVTVPAIFALSQSMLSGTDMRASPSDPGMVRTLVGLVASVEPLTELHPAAGAPPPLLSYAAMAGWVLFGLLAASALLSRRDV</sequence>
<organism evidence="2 3">
    <name type="scientific">Actinoallomurus iriomotensis</name>
    <dbReference type="NCBI Taxonomy" id="478107"/>
    <lineage>
        <taxon>Bacteria</taxon>
        <taxon>Bacillati</taxon>
        <taxon>Actinomycetota</taxon>
        <taxon>Actinomycetes</taxon>
        <taxon>Streptosporangiales</taxon>
        <taxon>Thermomonosporaceae</taxon>
        <taxon>Actinoallomurus</taxon>
    </lineage>
</organism>
<comment type="caution">
    <text evidence="2">The sequence shown here is derived from an EMBL/GenBank/DDBJ whole genome shotgun (WGS) entry which is preliminary data.</text>
</comment>
<keyword evidence="1" id="KW-1133">Transmembrane helix</keyword>
<protein>
    <recommendedName>
        <fullName evidence="4">ABC transporter permease</fullName>
    </recommendedName>
</protein>
<dbReference type="Proteomes" id="UP001165135">
    <property type="component" value="Unassembled WGS sequence"/>
</dbReference>
<evidence type="ECO:0000313" key="2">
    <source>
        <dbReference type="EMBL" id="GLY78008.1"/>
    </source>
</evidence>
<dbReference type="AlphaFoldDB" id="A0A9W6VMT1"/>
<evidence type="ECO:0000256" key="1">
    <source>
        <dbReference type="SAM" id="Phobius"/>
    </source>
</evidence>
<dbReference type="EMBL" id="BSTJ01000008">
    <property type="protein sequence ID" value="GLY78008.1"/>
    <property type="molecule type" value="Genomic_DNA"/>
</dbReference>
<name>A0A9W6VMT1_9ACTN</name>
<proteinExistence type="predicted"/>
<evidence type="ECO:0000313" key="3">
    <source>
        <dbReference type="Proteomes" id="UP001165135"/>
    </source>
</evidence>
<feature type="transmembrane region" description="Helical" evidence="1">
    <location>
        <begin position="167"/>
        <end position="188"/>
    </location>
</feature>
<accession>A0A9W6VMT1</accession>
<feature type="transmembrane region" description="Helical" evidence="1">
    <location>
        <begin position="52"/>
        <end position="75"/>
    </location>
</feature>
<gene>
    <name evidence="2" type="ORF">Airi01_062750</name>
</gene>
<evidence type="ECO:0008006" key="4">
    <source>
        <dbReference type="Google" id="ProtNLM"/>
    </source>
</evidence>
<keyword evidence="1" id="KW-0812">Transmembrane</keyword>
<feature type="transmembrane region" description="Helical" evidence="1">
    <location>
        <begin position="20"/>
        <end position="40"/>
    </location>
</feature>
<reference evidence="2" key="1">
    <citation type="submission" date="2023-03" db="EMBL/GenBank/DDBJ databases">
        <title>Actinoallomurus iriomotensis NBRC 103681.</title>
        <authorList>
            <person name="Ichikawa N."/>
            <person name="Sato H."/>
            <person name="Tonouchi N."/>
        </authorList>
    </citation>
    <scope>NUCLEOTIDE SEQUENCE</scope>
    <source>
        <strain evidence="2">NBRC 103681</strain>
    </source>
</reference>